<dbReference type="Proteomes" id="UP001596990">
    <property type="component" value="Unassembled WGS sequence"/>
</dbReference>
<dbReference type="SUPFAM" id="SSF50814">
    <property type="entry name" value="Lipocalins"/>
    <property type="match status" value="1"/>
</dbReference>
<accession>A0ABW3L644</accession>
<sequence>MSEARIPVAIKLVTEIRDGGRKESTVMEEFGNLYERGNTQVLKFTEHQEDREDIQTMVTIQPEKISIKRSGAVQMHQIFRKKLSTESNYHHEYGVFHMDTFTDQIEYQSLSEGNKGRLFISYQLTLNQEMTQRHRLTLTFKKEAPRT</sequence>
<comment type="caution">
    <text evidence="1">The sequence shown here is derived from an EMBL/GenBank/DDBJ whole genome shotgun (WGS) entry which is preliminary data.</text>
</comment>
<evidence type="ECO:0000313" key="2">
    <source>
        <dbReference type="Proteomes" id="UP001596990"/>
    </source>
</evidence>
<dbReference type="InterPro" id="IPR015231">
    <property type="entry name" value="DUF1934"/>
</dbReference>
<evidence type="ECO:0000313" key="1">
    <source>
        <dbReference type="EMBL" id="MFD1020049.1"/>
    </source>
</evidence>
<gene>
    <name evidence="1" type="ORF">ACFQ2J_12760</name>
</gene>
<keyword evidence="2" id="KW-1185">Reference proteome</keyword>
<dbReference type="InterPro" id="IPR012674">
    <property type="entry name" value="Calycin"/>
</dbReference>
<protein>
    <submittedName>
        <fullName evidence="1">DUF1934 domain-containing protein</fullName>
    </submittedName>
</protein>
<dbReference type="Pfam" id="PF09148">
    <property type="entry name" value="DUF1934"/>
    <property type="match status" value="1"/>
</dbReference>
<dbReference type="Gene3D" id="2.40.128.20">
    <property type="match status" value="1"/>
</dbReference>
<organism evidence="1 2">
    <name type="scientific">Thalassobacillus hwangdonensis</name>
    <dbReference type="NCBI Taxonomy" id="546108"/>
    <lineage>
        <taxon>Bacteria</taxon>
        <taxon>Bacillati</taxon>
        <taxon>Bacillota</taxon>
        <taxon>Bacilli</taxon>
        <taxon>Bacillales</taxon>
        <taxon>Bacillaceae</taxon>
        <taxon>Thalassobacillus</taxon>
    </lineage>
</organism>
<dbReference type="RefSeq" id="WP_386060968.1">
    <property type="nucleotide sequence ID" value="NZ_JBHTKL010000005.1"/>
</dbReference>
<name>A0ABW3L644_9BACI</name>
<proteinExistence type="predicted"/>
<reference evidence="2" key="1">
    <citation type="journal article" date="2019" name="Int. J. Syst. Evol. Microbiol.">
        <title>The Global Catalogue of Microorganisms (GCM) 10K type strain sequencing project: providing services to taxonomists for standard genome sequencing and annotation.</title>
        <authorList>
            <consortium name="The Broad Institute Genomics Platform"/>
            <consortium name="The Broad Institute Genome Sequencing Center for Infectious Disease"/>
            <person name="Wu L."/>
            <person name="Ma J."/>
        </authorList>
    </citation>
    <scope>NUCLEOTIDE SEQUENCE [LARGE SCALE GENOMIC DNA]</scope>
    <source>
        <strain evidence="2">CCUG 56607</strain>
    </source>
</reference>
<dbReference type="EMBL" id="JBHTKL010000005">
    <property type="protein sequence ID" value="MFD1020049.1"/>
    <property type="molecule type" value="Genomic_DNA"/>
</dbReference>